<evidence type="ECO:0000313" key="1">
    <source>
        <dbReference type="EMBL" id="SMB93379.1"/>
    </source>
</evidence>
<sequence length="152" mass="16974">MFTSLLSRFLVLCLACTILGCSSKEKEAVVPVKSLVGRWDVLEASVTSYEPDGRYLSTRDLAIGSNRYYVFSAEGIIEPYTKNIGSQPGFYSNTNNSLSLSFSYGTFQYTIPPTISNTELTLIEDTRNLATVPESRRNKVVLVHLKKYNLPD</sequence>
<dbReference type="EMBL" id="FWWW01000063">
    <property type="protein sequence ID" value="SMB93379.1"/>
    <property type="molecule type" value="Genomic_DNA"/>
</dbReference>
<reference evidence="1 2" key="1">
    <citation type="submission" date="2017-04" db="EMBL/GenBank/DDBJ databases">
        <authorList>
            <person name="Afonso C.L."/>
            <person name="Miller P.J."/>
            <person name="Scott M.A."/>
            <person name="Spackman E."/>
            <person name="Goraichik I."/>
            <person name="Dimitrov K.M."/>
            <person name="Suarez D.L."/>
            <person name="Swayne D.E."/>
        </authorList>
    </citation>
    <scope>NUCLEOTIDE SEQUENCE [LARGE SCALE GENOMIC DNA]</scope>
    <source>
        <strain evidence="1 2">DSM 11622</strain>
    </source>
</reference>
<name>A0A1W1VJ22_9BACT</name>
<evidence type="ECO:0008006" key="3">
    <source>
        <dbReference type="Google" id="ProtNLM"/>
    </source>
</evidence>
<protein>
    <recommendedName>
        <fullName evidence="3">Lipocalin-like domain-containing protein</fullName>
    </recommendedName>
</protein>
<proteinExistence type="predicted"/>
<dbReference type="OrthoDB" id="1403922at2"/>
<dbReference type="RefSeq" id="WP_143434870.1">
    <property type="nucleotide sequence ID" value="NZ_FWWW01000063.1"/>
</dbReference>
<keyword evidence="2" id="KW-1185">Reference proteome</keyword>
<accession>A0A1W1VJ22</accession>
<organism evidence="1 2">
    <name type="scientific">Hymenobacter roseosalivarius DSM 11622</name>
    <dbReference type="NCBI Taxonomy" id="645990"/>
    <lineage>
        <taxon>Bacteria</taxon>
        <taxon>Pseudomonadati</taxon>
        <taxon>Bacteroidota</taxon>
        <taxon>Cytophagia</taxon>
        <taxon>Cytophagales</taxon>
        <taxon>Hymenobacteraceae</taxon>
        <taxon>Hymenobacter</taxon>
    </lineage>
</organism>
<evidence type="ECO:0000313" key="2">
    <source>
        <dbReference type="Proteomes" id="UP000192266"/>
    </source>
</evidence>
<gene>
    <name evidence="1" type="ORF">SAMN00120144_3543</name>
</gene>
<dbReference type="Proteomes" id="UP000192266">
    <property type="component" value="Unassembled WGS sequence"/>
</dbReference>
<dbReference type="AlphaFoldDB" id="A0A1W1VJ22"/>